<sequence>MMTLPLGERHQIHVKILNATGAAYAKARTARRGSPSRPRRSSTDPVKKTSPPPPPPTRAPVVSSRTVPSSRPLTLHSSPSIPQGVQCYDAGYSGVSMGLAWIQHPD</sequence>
<accession>A0A4Y7T3S8</accession>
<dbReference type="EMBL" id="QPFP01000031">
    <property type="protein sequence ID" value="TEB28614.1"/>
    <property type="molecule type" value="Genomic_DNA"/>
</dbReference>
<reference evidence="2 3" key="1">
    <citation type="journal article" date="2019" name="Nat. Ecol. Evol.">
        <title>Megaphylogeny resolves global patterns of mushroom evolution.</title>
        <authorList>
            <person name="Varga T."/>
            <person name="Krizsan K."/>
            <person name="Foldi C."/>
            <person name="Dima B."/>
            <person name="Sanchez-Garcia M."/>
            <person name="Sanchez-Ramirez S."/>
            <person name="Szollosi G.J."/>
            <person name="Szarkandi J.G."/>
            <person name="Papp V."/>
            <person name="Albert L."/>
            <person name="Andreopoulos W."/>
            <person name="Angelini C."/>
            <person name="Antonin V."/>
            <person name="Barry K.W."/>
            <person name="Bougher N.L."/>
            <person name="Buchanan P."/>
            <person name="Buyck B."/>
            <person name="Bense V."/>
            <person name="Catcheside P."/>
            <person name="Chovatia M."/>
            <person name="Cooper J."/>
            <person name="Damon W."/>
            <person name="Desjardin D."/>
            <person name="Finy P."/>
            <person name="Geml J."/>
            <person name="Haridas S."/>
            <person name="Hughes K."/>
            <person name="Justo A."/>
            <person name="Karasinski D."/>
            <person name="Kautmanova I."/>
            <person name="Kiss B."/>
            <person name="Kocsube S."/>
            <person name="Kotiranta H."/>
            <person name="LaButti K.M."/>
            <person name="Lechner B.E."/>
            <person name="Liimatainen K."/>
            <person name="Lipzen A."/>
            <person name="Lukacs Z."/>
            <person name="Mihaltcheva S."/>
            <person name="Morgado L.N."/>
            <person name="Niskanen T."/>
            <person name="Noordeloos M.E."/>
            <person name="Ohm R.A."/>
            <person name="Ortiz-Santana B."/>
            <person name="Ovrebo C."/>
            <person name="Racz N."/>
            <person name="Riley R."/>
            <person name="Savchenko A."/>
            <person name="Shiryaev A."/>
            <person name="Soop K."/>
            <person name="Spirin V."/>
            <person name="Szebenyi C."/>
            <person name="Tomsovsky M."/>
            <person name="Tulloss R.E."/>
            <person name="Uehling J."/>
            <person name="Grigoriev I.V."/>
            <person name="Vagvolgyi C."/>
            <person name="Papp T."/>
            <person name="Martin F.M."/>
            <person name="Miettinen O."/>
            <person name="Hibbett D.S."/>
            <person name="Nagy L.G."/>
        </authorList>
    </citation>
    <scope>NUCLEOTIDE SEQUENCE [LARGE SCALE GENOMIC DNA]</scope>
    <source>
        <strain evidence="2 3">FP101781</strain>
    </source>
</reference>
<protein>
    <submittedName>
        <fullName evidence="2">Uncharacterized protein</fullName>
    </submittedName>
</protein>
<keyword evidence="3" id="KW-1185">Reference proteome</keyword>
<evidence type="ECO:0000256" key="1">
    <source>
        <dbReference type="SAM" id="MobiDB-lite"/>
    </source>
</evidence>
<proteinExistence type="predicted"/>
<feature type="compositionally biased region" description="Low complexity" evidence="1">
    <location>
        <begin position="23"/>
        <end position="36"/>
    </location>
</feature>
<dbReference type="Proteomes" id="UP000298030">
    <property type="component" value="Unassembled WGS sequence"/>
</dbReference>
<feature type="compositionally biased region" description="Low complexity" evidence="1">
    <location>
        <begin position="59"/>
        <end position="72"/>
    </location>
</feature>
<name>A0A4Y7T3S8_COPMI</name>
<dbReference type="AlphaFoldDB" id="A0A4Y7T3S8"/>
<feature type="region of interest" description="Disordered" evidence="1">
    <location>
        <begin position="23"/>
        <end position="84"/>
    </location>
</feature>
<evidence type="ECO:0000313" key="2">
    <source>
        <dbReference type="EMBL" id="TEB28614.1"/>
    </source>
</evidence>
<comment type="caution">
    <text evidence="2">The sequence shown here is derived from an EMBL/GenBank/DDBJ whole genome shotgun (WGS) entry which is preliminary data.</text>
</comment>
<evidence type="ECO:0000313" key="3">
    <source>
        <dbReference type="Proteomes" id="UP000298030"/>
    </source>
</evidence>
<gene>
    <name evidence="2" type="ORF">FA13DRAFT_774100</name>
</gene>
<organism evidence="2 3">
    <name type="scientific">Coprinellus micaceus</name>
    <name type="common">Glistening ink-cap mushroom</name>
    <name type="synonym">Coprinus micaceus</name>
    <dbReference type="NCBI Taxonomy" id="71717"/>
    <lineage>
        <taxon>Eukaryota</taxon>
        <taxon>Fungi</taxon>
        <taxon>Dikarya</taxon>
        <taxon>Basidiomycota</taxon>
        <taxon>Agaricomycotina</taxon>
        <taxon>Agaricomycetes</taxon>
        <taxon>Agaricomycetidae</taxon>
        <taxon>Agaricales</taxon>
        <taxon>Agaricineae</taxon>
        <taxon>Psathyrellaceae</taxon>
        <taxon>Coprinellus</taxon>
    </lineage>
</organism>